<evidence type="ECO:0000256" key="11">
    <source>
        <dbReference type="SAM" id="MobiDB-lite"/>
    </source>
</evidence>
<keyword evidence="7 9" id="KW-0539">Nucleus</keyword>
<dbReference type="Gene3D" id="1.10.10.60">
    <property type="entry name" value="Homeodomain-like"/>
    <property type="match status" value="1"/>
</dbReference>
<protein>
    <submittedName>
        <fullName evidence="13">Putative transcription factor Homobox-WOX family</fullName>
    </submittedName>
</protein>
<dbReference type="GO" id="GO:0099402">
    <property type="term" value="P:plant organ development"/>
    <property type="evidence" value="ECO:0007669"/>
    <property type="project" value="InterPro"/>
</dbReference>
<evidence type="ECO:0000256" key="9">
    <source>
        <dbReference type="PROSITE-ProRule" id="PRU00108"/>
    </source>
</evidence>
<dbReference type="SUPFAM" id="SSF46689">
    <property type="entry name" value="Homeodomain-like"/>
    <property type="match status" value="1"/>
</dbReference>
<sequence>MEPQTRQPTEDGGSNKVAGRKSSTRWIPTTDQIRILKELDYNKGVRSPTVEQIQRIYLHLRWYGSVESKNVYYWFRNQRAREKQKKSSTSHVHVPMQKSGLVSNGNGTNWKPEDQYINFGSSASASVSSADVMIAFKGQMGNYGGYGSMNTEIETLPLFPMHNEDIFGNMKTSSEGGGGYSYYSCGWGGYNGDSHISLELSLNSYDSTLFSRERVFSVREETKL</sequence>
<feature type="region of interest" description="Disordered" evidence="11">
    <location>
        <begin position="84"/>
        <end position="107"/>
    </location>
</feature>
<accession>A0A2P6SIQ2</accession>
<evidence type="ECO:0000313" key="14">
    <source>
        <dbReference type="Proteomes" id="UP000238479"/>
    </source>
</evidence>
<evidence type="ECO:0000256" key="8">
    <source>
        <dbReference type="ARBA" id="ARBA00024040"/>
    </source>
</evidence>
<evidence type="ECO:0000256" key="3">
    <source>
        <dbReference type="ARBA" id="ARBA00023015"/>
    </source>
</evidence>
<evidence type="ECO:0000259" key="12">
    <source>
        <dbReference type="PROSITE" id="PS50071"/>
    </source>
</evidence>
<keyword evidence="4 9" id="KW-0238">DNA-binding</keyword>
<feature type="DNA-binding region" description="Homeobox" evidence="9">
    <location>
        <begin position="21"/>
        <end position="86"/>
    </location>
</feature>
<dbReference type="Proteomes" id="UP000238479">
    <property type="component" value="Chromosome 1"/>
</dbReference>
<keyword evidence="6" id="KW-0804">Transcription</keyword>
<name>A0A2P6SIQ2_ROSCH</name>
<dbReference type="PANTHER" id="PTHR45940:SF2">
    <property type="entry name" value="WUSCHEL-RELATED HOMEOBOX 1"/>
    <property type="match status" value="1"/>
</dbReference>
<evidence type="ECO:0000256" key="5">
    <source>
        <dbReference type="ARBA" id="ARBA00023155"/>
    </source>
</evidence>
<comment type="subcellular location">
    <subcellularLocation>
        <location evidence="1 9 10">Nucleus</location>
    </subcellularLocation>
</comment>
<feature type="region of interest" description="Disordered" evidence="11">
    <location>
        <begin position="1"/>
        <end position="24"/>
    </location>
</feature>
<dbReference type="InterPro" id="IPR009057">
    <property type="entry name" value="Homeodomain-like_sf"/>
</dbReference>
<reference evidence="13 14" key="1">
    <citation type="journal article" date="2018" name="Nat. Genet.">
        <title>The Rosa genome provides new insights in the design of modern roses.</title>
        <authorList>
            <person name="Bendahmane M."/>
        </authorList>
    </citation>
    <scope>NUCLEOTIDE SEQUENCE [LARGE SCALE GENOMIC DNA]</scope>
    <source>
        <strain evidence="14">cv. Old Blush</strain>
    </source>
</reference>
<dbReference type="GO" id="GO:0005634">
    <property type="term" value="C:nucleus"/>
    <property type="evidence" value="ECO:0007669"/>
    <property type="project" value="UniProtKB-SubCell"/>
</dbReference>
<dbReference type="PANTHER" id="PTHR45940">
    <property type="entry name" value="WUSCHEL-RELATED HOMEOBOX 1-RELATED"/>
    <property type="match status" value="1"/>
</dbReference>
<dbReference type="InterPro" id="IPR001356">
    <property type="entry name" value="HD"/>
</dbReference>
<evidence type="ECO:0000256" key="10">
    <source>
        <dbReference type="RuleBase" id="RU000682"/>
    </source>
</evidence>
<dbReference type="AlphaFoldDB" id="A0A2P6SIQ2"/>
<evidence type="ECO:0000256" key="6">
    <source>
        <dbReference type="ARBA" id="ARBA00023163"/>
    </source>
</evidence>
<dbReference type="GO" id="GO:0003700">
    <property type="term" value="F:DNA-binding transcription factor activity"/>
    <property type="evidence" value="ECO:0007669"/>
    <property type="project" value="InterPro"/>
</dbReference>
<dbReference type="Pfam" id="PF00046">
    <property type="entry name" value="Homeodomain"/>
    <property type="match status" value="1"/>
</dbReference>
<comment type="caution">
    <text evidence="13">The sequence shown here is derived from an EMBL/GenBank/DDBJ whole genome shotgun (WGS) entry which is preliminary data.</text>
</comment>
<keyword evidence="3" id="KW-0805">Transcription regulation</keyword>
<dbReference type="Gramene" id="PRQ58557">
    <property type="protein sequence ID" value="PRQ58557"/>
    <property type="gene ID" value="RchiOBHm_Chr1g0360601"/>
</dbReference>
<organism evidence="13 14">
    <name type="scientific">Rosa chinensis</name>
    <name type="common">China rose</name>
    <dbReference type="NCBI Taxonomy" id="74649"/>
    <lineage>
        <taxon>Eukaryota</taxon>
        <taxon>Viridiplantae</taxon>
        <taxon>Streptophyta</taxon>
        <taxon>Embryophyta</taxon>
        <taxon>Tracheophyta</taxon>
        <taxon>Spermatophyta</taxon>
        <taxon>Magnoliopsida</taxon>
        <taxon>eudicotyledons</taxon>
        <taxon>Gunneridae</taxon>
        <taxon>Pentapetalae</taxon>
        <taxon>rosids</taxon>
        <taxon>fabids</taxon>
        <taxon>Rosales</taxon>
        <taxon>Rosaceae</taxon>
        <taxon>Rosoideae</taxon>
        <taxon>Rosoideae incertae sedis</taxon>
        <taxon>Rosa</taxon>
    </lineage>
</organism>
<dbReference type="EMBL" id="PDCK01000039">
    <property type="protein sequence ID" value="PRQ58557.1"/>
    <property type="molecule type" value="Genomic_DNA"/>
</dbReference>
<dbReference type="CDD" id="cd00086">
    <property type="entry name" value="homeodomain"/>
    <property type="match status" value="1"/>
</dbReference>
<dbReference type="OMA" id="PMHNEDI"/>
<gene>
    <name evidence="13" type="ORF">RchiOBHm_Chr1g0360601</name>
</gene>
<dbReference type="STRING" id="74649.A0A2P6SIQ2"/>
<keyword evidence="2" id="KW-0217">Developmental protein</keyword>
<evidence type="ECO:0000256" key="2">
    <source>
        <dbReference type="ARBA" id="ARBA00022473"/>
    </source>
</evidence>
<evidence type="ECO:0000256" key="7">
    <source>
        <dbReference type="ARBA" id="ARBA00023242"/>
    </source>
</evidence>
<keyword evidence="14" id="KW-1185">Reference proteome</keyword>
<proteinExistence type="inferred from homology"/>
<evidence type="ECO:0000256" key="4">
    <source>
        <dbReference type="ARBA" id="ARBA00023125"/>
    </source>
</evidence>
<comment type="similarity">
    <text evidence="8">Belongs to the WUS homeobox family.</text>
</comment>
<evidence type="ECO:0000256" key="1">
    <source>
        <dbReference type="ARBA" id="ARBA00004123"/>
    </source>
</evidence>
<dbReference type="InterPro" id="IPR044555">
    <property type="entry name" value="WUSCHEL-like"/>
</dbReference>
<feature type="domain" description="Homeobox" evidence="12">
    <location>
        <begin position="19"/>
        <end position="85"/>
    </location>
</feature>
<dbReference type="PROSITE" id="PS50071">
    <property type="entry name" value="HOMEOBOX_2"/>
    <property type="match status" value="1"/>
</dbReference>
<evidence type="ECO:0000313" key="13">
    <source>
        <dbReference type="EMBL" id="PRQ58557.1"/>
    </source>
</evidence>
<dbReference type="GO" id="GO:0003677">
    <property type="term" value="F:DNA binding"/>
    <property type="evidence" value="ECO:0007669"/>
    <property type="project" value="UniProtKB-UniRule"/>
</dbReference>
<keyword evidence="5 9" id="KW-0371">Homeobox</keyword>